<comment type="similarity">
    <text evidence="1">Belongs to the shaker potassium channel beta subunit family.</text>
</comment>
<feature type="domain" description="NADP-dependent oxidoreductase" evidence="4">
    <location>
        <begin position="37"/>
        <end position="335"/>
    </location>
</feature>
<evidence type="ECO:0000256" key="3">
    <source>
        <dbReference type="ARBA" id="ARBA00023002"/>
    </source>
</evidence>
<dbReference type="PANTHER" id="PTHR43150">
    <property type="entry name" value="HYPERKINETIC, ISOFORM M"/>
    <property type="match status" value="1"/>
</dbReference>
<evidence type="ECO:0000259" key="4">
    <source>
        <dbReference type="Pfam" id="PF00248"/>
    </source>
</evidence>
<proteinExistence type="inferred from homology"/>
<dbReference type="PANTHER" id="PTHR43150:SF4">
    <property type="entry name" value="L-GLYCERALDEHYDE 3-PHOSPHATE REDUCTASE"/>
    <property type="match status" value="1"/>
</dbReference>
<dbReference type="GO" id="GO:0051596">
    <property type="term" value="P:methylglyoxal catabolic process"/>
    <property type="evidence" value="ECO:0007669"/>
    <property type="project" value="TreeGrafter"/>
</dbReference>
<dbReference type="GO" id="GO:0016491">
    <property type="term" value="F:oxidoreductase activity"/>
    <property type="evidence" value="ECO:0007669"/>
    <property type="project" value="UniProtKB-KW"/>
</dbReference>
<evidence type="ECO:0000313" key="6">
    <source>
        <dbReference type="Proteomes" id="UP000253868"/>
    </source>
</evidence>
<dbReference type="RefSeq" id="WP_114663174.1">
    <property type="nucleotide sequence ID" value="NZ_CP031194.1"/>
</dbReference>
<dbReference type="EMBL" id="CP031194">
    <property type="protein sequence ID" value="AXG80916.1"/>
    <property type="molecule type" value="Genomic_DNA"/>
</dbReference>
<dbReference type="Gene3D" id="3.20.20.100">
    <property type="entry name" value="NADP-dependent oxidoreductase domain"/>
    <property type="match status" value="1"/>
</dbReference>
<dbReference type="CDD" id="cd19089">
    <property type="entry name" value="AKR_AKR14A1_2"/>
    <property type="match status" value="1"/>
</dbReference>
<keyword evidence="3" id="KW-0560">Oxidoreductase</keyword>
<dbReference type="SUPFAM" id="SSF51430">
    <property type="entry name" value="NAD(P)-linked oxidoreductase"/>
    <property type="match status" value="1"/>
</dbReference>
<name>A0A345HW42_9ACTN</name>
<keyword evidence="6" id="KW-1185">Reference proteome</keyword>
<keyword evidence="2" id="KW-0521">NADP</keyword>
<dbReference type="AlphaFoldDB" id="A0A345HW42"/>
<dbReference type="KEGG" id="spad:DVK44_28270"/>
<reference evidence="6" key="1">
    <citation type="submission" date="2018-07" db="EMBL/GenBank/DDBJ databases">
        <authorList>
            <person name="Zhao J."/>
        </authorList>
    </citation>
    <scope>NUCLEOTIDE SEQUENCE [LARGE SCALE GENOMIC DNA]</scope>
    <source>
        <strain evidence="6">GSSD-12</strain>
    </source>
</reference>
<protein>
    <submittedName>
        <fullName evidence="5">Aldo/keto reductase</fullName>
    </submittedName>
</protein>
<dbReference type="Pfam" id="PF00248">
    <property type="entry name" value="Aldo_ket_red"/>
    <property type="match status" value="1"/>
</dbReference>
<dbReference type="OrthoDB" id="9768793at2"/>
<dbReference type="InterPro" id="IPR005399">
    <property type="entry name" value="K_chnl_volt-dep_bsu_KCNAB-rel"/>
</dbReference>
<dbReference type="Proteomes" id="UP000253868">
    <property type="component" value="Chromosome"/>
</dbReference>
<evidence type="ECO:0000313" key="5">
    <source>
        <dbReference type="EMBL" id="AXG80916.1"/>
    </source>
</evidence>
<organism evidence="5 6">
    <name type="scientific">Streptomyces paludis</name>
    <dbReference type="NCBI Taxonomy" id="2282738"/>
    <lineage>
        <taxon>Bacteria</taxon>
        <taxon>Bacillati</taxon>
        <taxon>Actinomycetota</taxon>
        <taxon>Actinomycetes</taxon>
        <taxon>Kitasatosporales</taxon>
        <taxon>Streptomycetaceae</taxon>
        <taxon>Streptomyces</taxon>
    </lineage>
</organism>
<sequence>MPAHGPTETTYRAADDRYEKLEYRRTGSSGLDLPAFSFGLWQKFGTDYPYETQREIVLHAFDLGITHFDNANRYGPPHRAAEKFFGRVLSRDLAPHRDELILSTKAGNPIGPSPYLKGGSRKSLLTSLDHSLRDLGTDYVDIFYSHSPDPATPLEETVGALVSAVGSGKALYAGLSNYSPERAHEAAELLRAAGVPLLVHQPRYSIFDRRPETGGLLKLAAEDGFGLVVYSPLAQGLLTDKYLDGAIPQGARAHNSAFLSPDAIDDGYRERAKALNEIARGRGQSLAQLALQWVLRQPQVTSAIIGASSTWQLDHNVTALDFPPLTEEELALIDRYDGSGAGADA</sequence>
<dbReference type="InterPro" id="IPR023210">
    <property type="entry name" value="NADP_OxRdtase_dom"/>
</dbReference>
<gene>
    <name evidence="5" type="ORF">DVK44_28270</name>
</gene>
<dbReference type="InterPro" id="IPR036812">
    <property type="entry name" value="NAD(P)_OxRdtase_dom_sf"/>
</dbReference>
<evidence type="ECO:0000256" key="2">
    <source>
        <dbReference type="ARBA" id="ARBA00022857"/>
    </source>
</evidence>
<accession>A0A345HW42</accession>
<evidence type="ECO:0000256" key="1">
    <source>
        <dbReference type="ARBA" id="ARBA00006515"/>
    </source>
</evidence>